<evidence type="ECO:0000259" key="2">
    <source>
        <dbReference type="Pfam" id="PF14244"/>
    </source>
</evidence>
<feature type="region of interest" description="Disordered" evidence="1">
    <location>
        <begin position="1"/>
        <end position="24"/>
    </location>
</feature>
<dbReference type="AlphaFoldDB" id="A0A9P1EHR7"/>
<dbReference type="InterPro" id="IPR029472">
    <property type="entry name" value="Copia-like_N"/>
</dbReference>
<keyword evidence="4" id="KW-1185">Reference proteome</keyword>
<dbReference type="PANTHER" id="PTHR37610:SF101">
    <property type="entry name" value="(RAPE) HYPOTHETICAL PROTEIN"/>
    <property type="match status" value="1"/>
</dbReference>
<feature type="domain" description="Retrotransposon Copia-like N-terminal" evidence="2">
    <location>
        <begin position="27"/>
        <end position="70"/>
    </location>
</feature>
<feature type="region of interest" description="Disordered" evidence="1">
    <location>
        <begin position="363"/>
        <end position="383"/>
    </location>
</feature>
<proteinExistence type="predicted"/>
<dbReference type="Proteomes" id="UP001152484">
    <property type="component" value="Unassembled WGS sequence"/>
</dbReference>
<evidence type="ECO:0000313" key="4">
    <source>
        <dbReference type="Proteomes" id="UP001152484"/>
    </source>
</evidence>
<evidence type="ECO:0000256" key="1">
    <source>
        <dbReference type="SAM" id="MobiDB-lite"/>
    </source>
</evidence>
<accession>A0A9P1EHR7</accession>
<dbReference type="PANTHER" id="PTHR37610">
    <property type="entry name" value="CCHC-TYPE DOMAIN-CONTAINING PROTEIN"/>
    <property type="match status" value="1"/>
</dbReference>
<gene>
    <name evidence="3" type="ORF">CEURO_LOCUS17223</name>
</gene>
<evidence type="ECO:0000313" key="3">
    <source>
        <dbReference type="EMBL" id="CAH9106160.1"/>
    </source>
</evidence>
<dbReference type="EMBL" id="CAMAPE010000048">
    <property type="protein sequence ID" value="CAH9106160.1"/>
    <property type="molecule type" value="Genomic_DNA"/>
</dbReference>
<sequence>MANGKENEDGGASSIKIDHTSPYYLGPQDRPGDYITPIRLHGENYDDWAGSVRLALKARRKFVFLDGSIKTYENHCTEEDWQTIHSMLVSWLMNTIAPEVRSTLSQYEDAKLLWEDLKERFSVVDGPRIHQLKVNIARCEQSPSMTVANYYGQLKMWWDELNNYEPLLSCTCGKCTCKLGELHAQRRESERFHQFLMGLTPDFYAQIRSNLLSQEPLPTLNRAYHQITQEERVRGTAQKKEEKPEIMGFAAKAVGRENNKASKVDKSGMVCTHCNFPGHEITGCFQLIGYPDWWGNRPRGIIKGTGQGKSGTGRGSVAVTAHAAASEHIIPQCSSQKEGEASATTLPGFTAEQWRALTAAFGKNSASSDHMTGPTLEEADWNG</sequence>
<dbReference type="Pfam" id="PF14244">
    <property type="entry name" value="Retrotran_gag_3"/>
    <property type="match status" value="1"/>
</dbReference>
<dbReference type="OrthoDB" id="1748682at2759"/>
<comment type="caution">
    <text evidence="3">The sequence shown here is derived from an EMBL/GenBank/DDBJ whole genome shotgun (WGS) entry which is preliminary data.</text>
</comment>
<name>A0A9P1EHR7_CUSEU</name>
<reference evidence="3" key="1">
    <citation type="submission" date="2022-07" db="EMBL/GenBank/DDBJ databases">
        <authorList>
            <person name="Macas J."/>
            <person name="Novak P."/>
            <person name="Neumann P."/>
        </authorList>
    </citation>
    <scope>NUCLEOTIDE SEQUENCE</scope>
</reference>
<organism evidence="3 4">
    <name type="scientific">Cuscuta europaea</name>
    <name type="common">European dodder</name>
    <dbReference type="NCBI Taxonomy" id="41803"/>
    <lineage>
        <taxon>Eukaryota</taxon>
        <taxon>Viridiplantae</taxon>
        <taxon>Streptophyta</taxon>
        <taxon>Embryophyta</taxon>
        <taxon>Tracheophyta</taxon>
        <taxon>Spermatophyta</taxon>
        <taxon>Magnoliopsida</taxon>
        <taxon>eudicotyledons</taxon>
        <taxon>Gunneridae</taxon>
        <taxon>Pentapetalae</taxon>
        <taxon>asterids</taxon>
        <taxon>lamiids</taxon>
        <taxon>Solanales</taxon>
        <taxon>Convolvulaceae</taxon>
        <taxon>Cuscuteae</taxon>
        <taxon>Cuscuta</taxon>
        <taxon>Cuscuta subgen. Cuscuta</taxon>
    </lineage>
</organism>
<protein>
    <recommendedName>
        <fullName evidence="2">Retrotransposon Copia-like N-terminal domain-containing protein</fullName>
    </recommendedName>
</protein>